<organism evidence="1">
    <name type="scientific">uncultured Caudovirales phage</name>
    <dbReference type="NCBI Taxonomy" id="2100421"/>
    <lineage>
        <taxon>Viruses</taxon>
        <taxon>Duplodnaviria</taxon>
        <taxon>Heunggongvirae</taxon>
        <taxon>Uroviricota</taxon>
        <taxon>Caudoviricetes</taxon>
        <taxon>Peduoviridae</taxon>
        <taxon>Maltschvirus</taxon>
        <taxon>Maltschvirus maltsch</taxon>
    </lineage>
</organism>
<sequence>MLASDVTRCDPEYPDHYCWNCKRFINHPKQVVGKSVVTVETSASEACMYMPISLLERPKNA</sequence>
<dbReference type="EMBL" id="LR796390">
    <property type="protein sequence ID" value="CAB4141583.1"/>
    <property type="molecule type" value="Genomic_DNA"/>
</dbReference>
<evidence type="ECO:0000313" key="1">
    <source>
        <dbReference type="EMBL" id="CAB4141583.1"/>
    </source>
</evidence>
<protein>
    <submittedName>
        <fullName evidence="1">Uncharacterized protein</fullName>
    </submittedName>
</protein>
<reference evidence="1" key="1">
    <citation type="submission" date="2020-04" db="EMBL/GenBank/DDBJ databases">
        <authorList>
            <person name="Chiriac C."/>
            <person name="Salcher M."/>
            <person name="Ghai R."/>
            <person name="Kavagutti S V."/>
        </authorList>
    </citation>
    <scope>NUCLEOTIDE SEQUENCE</scope>
</reference>
<accession>A0A6J5M8A5</accession>
<proteinExistence type="predicted"/>
<name>A0A6J5M8A5_9CAUD</name>
<gene>
    <name evidence="1" type="ORF">UFOVP415_33</name>
</gene>